<evidence type="ECO:0000256" key="7">
    <source>
        <dbReference type="ARBA" id="ARBA00022737"/>
    </source>
</evidence>
<evidence type="ECO:0000256" key="11">
    <source>
        <dbReference type="ARBA" id="ARBA00023166"/>
    </source>
</evidence>
<dbReference type="Pfam" id="PF01442">
    <property type="entry name" value="Apolipoprotein"/>
    <property type="match status" value="1"/>
</dbReference>
<dbReference type="PANTHER" id="PTHR18976">
    <property type="entry name" value="APOLIPOPROTEIN"/>
    <property type="match status" value="1"/>
</dbReference>
<evidence type="ECO:0000256" key="14">
    <source>
        <dbReference type="SAM" id="SignalP"/>
    </source>
</evidence>
<feature type="signal peptide" evidence="14">
    <location>
        <begin position="1"/>
        <end position="18"/>
    </location>
</feature>
<keyword evidence="6 14" id="KW-0732">Signal</keyword>
<dbReference type="GO" id="GO:0008203">
    <property type="term" value="P:cholesterol metabolic process"/>
    <property type="evidence" value="ECO:0007669"/>
    <property type="project" value="UniProtKB-KW"/>
</dbReference>
<dbReference type="GO" id="GO:0060228">
    <property type="term" value="F:phosphatidylcholine-sterol O-acyltransferase activator activity"/>
    <property type="evidence" value="ECO:0007669"/>
    <property type="project" value="TreeGrafter"/>
</dbReference>
<dbReference type="GO" id="GO:0120020">
    <property type="term" value="F:cholesterol transfer activity"/>
    <property type="evidence" value="ECO:0007669"/>
    <property type="project" value="TreeGrafter"/>
</dbReference>
<keyword evidence="7" id="KW-0677">Repeat</keyword>
<feature type="chain" id="PRO_5002799943" evidence="14">
    <location>
        <begin position="19"/>
        <end position="262"/>
    </location>
</feature>
<evidence type="ECO:0000256" key="4">
    <source>
        <dbReference type="ARBA" id="ARBA00022525"/>
    </source>
</evidence>
<accession>B3VTP4</accession>
<keyword evidence="10" id="KW-0443">Lipid metabolism</keyword>
<dbReference type="GO" id="GO:0042157">
    <property type="term" value="P:lipoprotein metabolic process"/>
    <property type="evidence" value="ECO:0007669"/>
    <property type="project" value="InterPro"/>
</dbReference>
<dbReference type="GO" id="GO:0042627">
    <property type="term" value="C:chylomicron"/>
    <property type="evidence" value="ECO:0007669"/>
    <property type="project" value="TreeGrafter"/>
</dbReference>
<protein>
    <submittedName>
        <fullName evidence="15">Apolipoprotein A-I</fullName>
    </submittedName>
</protein>
<dbReference type="GO" id="GO:0034362">
    <property type="term" value="C:low-density lipoprotein particle"/>
    <property type="evidence" value="ECO:0007669"/>
    <property type="project" value="TreeGrafter"/>
</dbReference>
<dbReference type="GO" id="GO:1903561">
    <property type="term" value="C:extracellular vesicle"/>
    <property type="evidence" value="ECO:0007669"/>
    <property type="project" value="TreeGrafter"/>
</dbReference>
<dbReference type="SUPFAM" id="SSF58113">
    <property type="entry name" value="Apolipoprotein A-I"/>
    <property type="match status" value="1"/>
</dbReference>
<sequence>MKFVALALALVLAVGSQAASLQADAPSQLEHIRAAMDVYINQIKGGANRALDQLDDTEYAQIKASINQRLDEMHAQIKALQGVVSPITDTIVNGFSEATAEFRASFAADMDALKADIEPKREELKRVVDRHIAEYRTQLEPIITEYYNKHTKDMEALRVRLEPIAADLRTKVETNVEETKAALMPIVESVREKLTAHLESLKAMASPYVEEYKDKLVQSYSQVSTNTEDYAALRETIAPLAAEIKVNLHKIFEAIASTVTKS</sequence>
<keyword evidence="8" id="KW-0345">HDL</keyword>
<evidence type="ECO:0000256" key="9">
    <source>
        <dbReference type="ARBA" id="ARBA00023055"/>
    </source>
</evidence>
<evidence type="ECO:0000256" key="5">
    <source>
        <dbReference type="ARBA" id="ARBA00022548"/>
    </source>
</evidence>
<dbReference type="GO" id="GO:0033344">
    <property type="term" value="P:cholesterol efflux"/>
    <property type="evidence" value="ECO:0007669"/>
    <property type="project" value="TreeGrafter"/>
</dbReference>
<dbReference type="EMBL" id="EU812516">
    <property type="protein sequence ID" value="ACF21981.1"/>
    <property type="molecule type" value="mRNA"/>
</dbReference>
<comment type="similarity">
    <text evidence="2">Belongs to the apolipoprotein A1/A4/E family.</text>
</comment>
<dbReference type="PANTHER" id="PTHR18976:SF11">
    <property type="entry name" value="APOLIPOPROTEIN A-I"/>
    <property type="match status" value="1"/>
</dbReference>
<dbReference type="Gene3D" id="1.20.120.20">
    <property type="entry name" value="Apolipoprotein"/>
    <property type="match status" value="1"/>
</dbReference>
<keyword evidence="11" id="KW-1207">Sterol metabolism</keyword>
<dbReference type="InterPro" id="IPR000074">
    <property type="entry name" value="ApoA_E"/>
</dbReference>
<dbReference type="GO" id="GO:0034361">
    <property type="term" value="C:very-low-density lipoprotein particle"/>
    <property type="evidence" value="ECO:0007669"/>
    <property type="project" value="TreeGrafter"/>
</dbReference>
<keyword evidence="5" id="KW-0153">Cholesterol metabolism</keyword>
<evidence type="ECO:0000256" key="6">
    <source>
        <dbReference type="ARBA" id="ARBA00022729"/>
    </source>
</evidence>
<proteinExistence type="evidence at transcript level"/>
<name>B3VTP4_OPLFA</name>
<reference evidence="15" key="1">
    <citation type="journal article" date="2008" name="J. Fish. Sci. Technol.">
        <title>Isolation, Molecular Phylogeny and Tissue Distribution of Four cDNAs Encoding the Apolipoprotein Multigene Family from Barred Knifejaw Oplegnathus fasciatus (Teleostei, Perciformes).</title>
        <authorList>
            <person name="Kim K.-Y."/>
            <person name="Cho Y.S."/>
            <person name="Kim S.K."/>
            <person name="Nam Y.K."/>
        </authorList>
    </citation>
    <scope>NUCLEOTIDE SEQUENCE</scope>
</reference>
<organism evidence="15">
    <name type="scientific">Oplegnathus fasciatus</name>
    <name type="common">Barred knifejaw</name>
    <name type="synonym">Scaradon fasciatus</name>
    <dbReference type="NCBI Taxonomy" id="163134"/>
    <lineage>
        <taxon>Eukaryota</taxon>
        <taxon>Metazoa</taxon>
        <taxon>Chordata</taxon>
        <taxon>Craniata</taxon>
        <taxon>Vertebrata</taxon>
        <taxon>Euteleostomi</taxon>
        <taxon>Actinopterygii</taxon>
        <taxon>Neopterygii</taxon>
        <taxon>Teleostei</taxon>
        <taxon>Neoteleostei</taxon>
        <taxon>Acanthomorphata</taxon>
        <taxon>Eupercaria</taxon>
        <taxon>Centrarchiformes</taxon>
        <taxon>Terapontoidei</taxon>
        <taxon>Oplegnathidae</taxon>
        <taxon>Oplegnathus</taxon>
    </lineage>
</organism>
<evidence type="ECO:0000256" key="8">
    <source>
        <dbReference type="ARBA" id="ARBA00022850"/>
    </source>
</evidence>
<evidence type="ECO:0000256" key="10">
    <source>
        <dbReference type="ARBA" id="ARBA00023098"/>
    </source>
</evidence>
<evidence type="ECO:0000313" key="15">
    <source>
        <dbReference type="EMBL" id="ACF21981.1"/>
    </source>
</evidence>
<dbReference type="Gene3D" id="6.10.250.2890">
    <property type="match status" value="1"/>
</dbReference>
<dbReference type="InterPro" id="IPR050163">
    <property type="entry name" value="Apolipoprotein_A1/A4/E"/>
</dbReference>
<keyword evidence="15" id="KW-0449">Lipoprotein</keyword>
<dbReference type="GO" id="GO:0005543">
    <property type="term" value="F:phospholipid binding"/>
    <property type="evidence" value="ECO:0007669"/>
    <property type="project" value="TreeGrafter"/>
</dbReference>
<evidence type="ECO:0000256" key="2">
    <source>
        <dbReference type="ARBA" id="ARBA00008788"/>
    </source>
</evidence>
<keyword evidence="9" id="KW-0445">Lipid transport</keyword>
<gene>
    <name evidence="15" type="primary">apoA-I</name>
</gene>
<keyword evidence="4" id="KW-0964">Secreted</keyword>
<keyword evidence="12" id="KW-0753">Steroid metabolism</keyword>
<dbReference type="GO" id="GO:0033700">
    <property type="term" value="P:phospholipid efflux"/>
    <property type="evidence" value="ECO:0007669"/>
    <property type="project" value="TreeGrafter"/>
</dbReference>
<evidence type="ECO:0000256" key="13">
    <source>
        <dbReference type="ARBA" id="ARBA00037506"/>
    </source>
</evidence>
<dbReference type="GO" id="GO:0034364">
    <property type="term" value="C:high-density lipoprotein particle"/>
    <property type="evidence" value="ECO:0007669"/>
    <property type="project" value="UniProtKB-KW"/>
</dbReference>
<dbReference type="AlphaFoldDB" id="B3VTP4"/>
<evidence type="ECO:0000256" key="1">
    <source>
        <dbReference type="ARBA" id="ARBA00004613"/>
    </source>
</evidence>
<comment type="subcellular location">
    <subcellularLocation>
        <location evidence="1">Secreted</location>
    </subcellularLocation>
</comment>
<evidence type="ECO:0000256" key="3">
    <source>
        <dbReference type="ARBA" id="ARBA00022448"/>
    </source>
</evidence>
<dbReference type="GO" id="GO:0055090">
    <property type="term" value="P:acylglycerol homeostasis"/>
    <property type="evidence" value="ECO:0007669"/>
    <property type="project" value="TreeGrafter"/>
</dbReference>
<evidence type="ECO:0000256" key="12">
    <source>
        <dbReference type="ARBA" id="ARBA00023221"/>
    </source>
</evidence>
<keyword evidence="3" id="KW-0813">Transport</keyword>
<comment type="function">
    <text evidence="13">Participates in the reverse transport of cholesterol from tissues to the liver for excretion by promoting cholesterol efflux from tissues and by acting as a cofactor for the lecithin cholesterol acyltransferase (LCAT).</text>
</comment>